<name>A0A0M0LJ50_9BACL</name>
<dbReference type="Proteomes" id="UP000036867">
    <property type="component" value="Unassembled WGS sequence"/>
</dbReference>
<comment type="caution">
    <text evidence="1">The sequence shown here is derived from an EMBL/GenBank/DDBJ whole genome shotgun (WGS) entry which is preliminary data.</text>
</comment>
<dbReference type="RefSeq" id="WP_053415222.1">
    <property type="nucleotide sequence ID" value="NZ_CP063302.1"/>
</dbReference>
<organism evidence="1 2">
    <name type="scientific">Viridibacillus arvi</name>
    <dbReference type="NCBI Taxonomy" id="263475"/>
    <lineage>
        <taxon>Bacteria</taxon>
        <taxon>Bacillati</taxon>
        <taxon>Bacillota</taxon>
        <taxon>Bacilli</taxon>
        <taxon>Bacillales</taxon>
        <taxon>Caryophanaceae</taxon>
        <taxon>Viridibacillus</taxon>
    </lineage>
</organism>
<evidence type="ECO:0000313" key="1">
    <source>
        <dbReference type="EMBL" id="KOO51100.1"/>
    </source>
</evidence>
<accession>A0A0M0LJ50</accession>
<dbReference type="STRING" id="263475.AMD00_00910"/>
<dbReference type="EMBL" id="LILB01000001">
    <property type="protein sequence ID" value="KOO51100.1"/>
    <property type="molecule type" value="Genomic_DNA"/>
</dbReference>
<reference evidence="2" key="1">
    <citation type="submission" date="2015-08" db="EMBL/GenBank/DDBJ databases">
        <title>Fjat-10028 dsm 16317.</title>
        <authorList>
            <person name="Liu B."/>
            <person name="Wang J."/>
            <person name="Zhu Y."/>
            <person name="Liu G."/>
            <person name="Chen Q."/>
            <person name="Chen Z."/>
            <person name="Lan J."/>
            <person name="Che J."/>
            <person name="Ge C."/>
            <person name="Shi H."/>
            <person name="Pan Z."/>
            <person name="Liu X."/>
        </authorList>
    </citation>
    <scope>NUCLEOTIDE SEQUENCE [LARGE SCALE GENOMIC DNA]</scope>
    <source>
        <strain evidence="2">DSM 16317</strain>
    </source>
</reference>
<dbReference type="Pfam" id="PF26325">
    <property type="entry name" value="YhjD"/>
    <property type="match status" value="1"/>
</dbReference>
<gene>
    <name evidence="1" type="ORF">AMD00_00910</name>
</gene>
<dbReference type="AlphaFoldDB" id="A0A0M0LJ50"/>
<evidence type="ECO:0000313" key="2">
    <source>
        <dbReference type="Proteomes" id="UP000036867"/>
    </source>
</evidence>
<protein>
    <submittedName>
        <fullName evidence="1">Uncharacterized protein</fullName>
    </submittedName>
</protein>
<dbReference type="OrthoDB" id="2452987at2"/>
<dbReference type="GeneID" id="301134681"/>
<keyword evidence="2" id="KW-1185">Reference proteome</keyword>
<sequence>MIHQDPQIHIHNAIILELTLRTLERDKKHMDSLKTNFAFKAWIDQELKNLTRDLRDVSRTLGMHGMKVLEGIKEIDEYFVAYTVKTRGNDKELRYSKVALRNQVNEEVKKRLGLEYRGQQS</sequence>
<proteinExistence type="predicted"/>
<dbReference type="InterPro" id="IPR058600">
    <property type="entry name" value="YhjD-like"/>
</dbReference>